<comment type="caution">
    <text evidence="2">The sequence shown here is derived from an EMBL/GenBank/DDBJ whole genome shotgun (WGS) entry which is preliminary data.</text>
</comment>
<dbReference type="InterPro" id="IPR041664">
    <property type="entry name" value="AAA_16"/>
</dbReference>
<keyword evidence="3" id="KW-1185">Reference proteome</keyword>
<name>A0A0Q0YTA4_9CORY</name>
<evidence type="ECO:0000313" key="3">
    <source>
        <dbReference type="Proteomes" id="UP000050517"/>
    </source>
</evidence>
<reference evidence="2 3" key="1">
    <citation type="submission" date="2015-10" db="EMBL/GenBank/DDBJ databases">
        <title>Corynebacteirum lowii and Corynebacterium oculi species nova, derived from human clinical disease and and emended description of Corynebacterium mastiditis.</title>
        <authorList>
            <person name="Bernard K."/>
            <person name="Pacheco A.L."/>
            <person name="Mcdougall C."/>
            <person name="Burtx T."/>
            <person name="Weibe D."/>
            <person name="Tyler S."/>
            <person name="Olson A.B."/>
            <person name="Cnockaert M."/>
            <person name="Eguchi H."/>
            <person name="Kuwahara T."/>
            <person name="Nakayama-Imaohji H."/>
            <person name="Boudewijins M."/>
            <person name="Van Hoecke F."/>
            <person name="Bernier A.-M."/>
            <person name="Vandamme P."/>
        </authorList>
    </citation>
    <scope>NUCLEOTIDE SEQUENCE [LARGE SCALE GENOMIC DNA]</scope>
    <source>
        <strain evidence="2 3">NML 130210</strain>
    </source>
</reference>
<gene>
    <name evidence="2" type="ORF">Cocul_00769</name>
</gene>
<dbReference type="Proteomes" id="UP000050517">
    <property type="component" value="Unassembled WGS sequence"/>
</dbReference>
<dbReference type="InterPro" id="IPR027417">
    <property type="entry name" value="P-loop_NTPase"/>
</dbReference>
<dbReference type="PANTHER" id="PTHR34301">
    <property type="entry name" value="DNA-BINDING PROTEIN-RELATED"/>
    <property type="match status" value="1"/>
</dbReference>
<dbReference type="PATRIC" id="fig|1544416.3.peg.770"/>
<accession>A0A0Q0YTA4</accession>
<protein>
    <submittedName>
        <fullName evidence="2">Archaeal ATPase</fullName>
    </submittedName>
</protein>
<evidence type="ECO:0000313" key="2">
    <source>
        <dbReference type="EMBL" id="KQB85622.1"/>
    </source>
</evidence>
<dbReference type="SUPFAM" id="SSF52540">
    <property type="entry name" value="P-loop containing nucleoside triphosphate hydrolases"/>
    <property type="match status" value="1"/>
</dbReference>
<dbReference type="RefSeq" id="WP_069723553.1">
    <property type="nucleotide sequence ID" value="NZ_LKST01000001.1"/>
</dbReference>
<dbReference type="EMBL" id="LKST01000001">
    <property type="protein sequence ID" value="KQB85622.1"/>
    <property type="molecule type" value="Genomic_DNA"/>
</dbReference>
<evidence type="ECO:0000259" key="1">
    <source>
        <dbReference type="Pfam" id="PF13191"/>
    </source>
</evidence>
<dbReference type="PANTHER" id="PTHR34301:SF8">
    <property type="entry name" value="ATPASE DOMAIN-CONTAINING PROTEIN"/>
    <property type="match status" value="1"/>
</dbReference>
<dbReference type="Gene3D" id="3.40.50.300">
    <property type="entry name" value="P-loop containing nucleotide triphosphate hydrolases"/>
    <property type="match status" value="1"/>
</dbReference>
<dbReference type="STRING" id="1544416.Cocul_00769"/>
<sequence length="388" mass="42248">MDEYVARNPFHPTFGRSPAVVMGRESEVAQFELALAEGAGNPWRTALISGSRGIGKTVLLNELETAAKAQGWVVLRAHVGENMLRDLVEVTIPRAYGSLDAAPPQRRTRVTGASIGKVGSLSLETERTRPEPRRNLLSELQDLAGVTMPRGAGMVLTVDEVQSALPEHLHELAVAIQDLNRDDVDIAFLAAGLPSGVEDLLQLEGTTFLRRAERILLDRLDGQTTSTLLRETAELGGRPMNGEAIDLAARVSQGYPYLIQVVGSISWARAKLDDSECIRAKHVEASIDDVVARIGTQVHAPALRPVPPRQRDFLHAMARLEKEAVKDAEQGAQGIAVSDIAEALGSTTTGVSRLRHELIYRELIEAHSQGKVKFSLPYMAEYLNGLIR</sequence>
<proteinExistence type="predicted"/>
<organism evidence="2 3">
    <name type="scientific">Corynebacterium oculi</name>
    <dbReference type="NCBI Taxonomy" id="1544416"/>
    <lineage>
        <taxon>Bacteria</taxon>
        <taxon>Bacillati</taxon>
        <taxon>Actinomycetota</taxon>
        <taxon>Actinomycetes</taxon>
        <taxon>Mycobacteriales</taxon>
        <taxon>Corynebacteriaceae</taxon>
        <taxon>Corynebacterium</taxon>
    </lineage>
</organism>
<dbReference type="Pfam" id="PF13191">
    <property type="entry name" value="AAA_16"/>
    <property type="match status" value="1"/>
</dbReference>
<feature type="domain" description="Orc1-like AAA ATPase" evidence="1">
    <location>
        <begin position="21"/>
        <end position="180"/>
    </location>
</feature>
<dbReference type="AlphaFoldDB" id="A0A0Q0YTA4"/>